<reference evidence="1 2" key="1">
    <citation type="submission" date="2019-04" db="EMBL/GenBank/DDBJ databases">
        <title>Bacillus caeni sp. nov., a bacterium isolated from mangrove sediment.</title>
        <authorList>
            <person name="Huang H."/>
            <person name="Mo K."/>
            <person name="Hu Y."/>
        </authorList>
    </citation>
    <scope>NUCLEOTIDE SEQUENCE [LARGE SCALE GENOMIC DNA]</scope>
    <source>
        <strain evidence="1 2">HB172195</strain>
    </source>
</reference>
<gene>
    <name evidence="1" type="ORF">FCL54_13570</name>
</gene>
<dbReference type="AlphaFoldDB" id="A0A5R9F3Q9"/>
<dbReference type="EMBL" id="SWLG01000008">
    <property type="protein sequence ID" value="TLS36976.1"/>
    <property type="molecule type" value="Genomic_DNA"/>
</dbReference>
<dbReference type="RefSeq" id="WP_138127174.1">
    <property type="nucleotide sequence ID" value="NZ_SWLG01000008.1"/>
</dbReference>
<proteinExistence type="predicted"/>
<keyword evidence="2" id="KW-1185">Reference proteome</keyword>
<organism evidence="1 2">
    <name type="scientific">Exobacillus caeni</name>
    <dbReference type="NCBI Taxonomy" id="2574798"/>
    <lineage>
        <taxon>Bacteria</taxon>
        <taxon>Bacillati</taxon>
        <taxon>Bacillota</taxon>
        <taxon>Bacilli</taxon>
        <taxon>Bacillales</taxon>
        <taxon>Guptibacillaceae</taxon>
        <taxon>Exobacillus</taxon>
    </lineage>
</organism>
<comment type="caution">
    <text evidence="1">The sequence shown here is derived from an EMBL/GenBank/DDBJ whole genome shotgun (WGS) entry which is preliminary data.</text>
</comment>
<accession>A0A5R9F3Q9</accession>
<sequence>MTISNKDLISMENEESLWKVIEPVILKIRGKSYDVKSSVYNQLTRGQQSLMMFRVLYDHGKDSVTEFYLWMSLLVGEQPATWKEIKRSFLYFQDNDMLGFLEKTEREFTENFLLQGSEPRQLLDGKKEQIVTDLYEDFLRIVPGTKGLICAHIRSHPDEFLLLEKQ</sequence>
<dbReference type="OrthoDB" id="2661274at2"/>
<protein>
    <submittedName>
        <fullName evidence="1">Uncharacterized protein</fullName>
    </submittedName>
</protein>
<name>A0A5R9F3Q9_9BACL</name>
<dbReference type="Proteomes" id="UP000308230">
    <property type="component" value="Unassembled WGS sequence"/>
</dbReference>
<evidence type="ECO:0000313" key="2">
    <source>
        <dbReference type="Proteomes" id="UP000308230"/>
    </source>
</evidence>
<evidence type="ECO:0000313" key="1">
    <source>
        <dbReference type="EMBL" id="TLS36976.1"/>
    </source>
</evidence>